<dbReference type="SMART" id="SM01374">
    <property type="entry name" value="Ribosomal_L14"/>
    <property type="match status" value="1"/>
</dbReference>
<keyword evidence="7" id="KW-1185">Reference proteome</keyword>
<dbReference type="Gramene" id="CDF40609">
    <property type="protein sequence ID" value="CDF40609"/>
    <property type="gene ID" value="CHC_T00000831001"/>
</dbReference>
<dbReference type="Proteomes" id="UP000012073">
    <property type="component" value="Unassembled WGS sequence"/>
</dbReference>
<dbReference type="InterPro" id="IPR000218">
    <property type="entry name" value="Ribosomal_uL14"/>
</dbReference>
<dbReference type="STRING" id="2769.R7QR53"/>
<dbReference type="InterPro" id="IPR036853">
    <property type="entry name" value="Ribosomal_uL14_sf"/>
</dbReference>
<evidence type="ECO:0000256" key="1">
    <source>
        <dbReference type="ARBA" id="ARBA00010745"/>
    </source>
</evidence>
<evidence type="ECO:0000313" key="7">
    <source>
        <dbReference type="Proteomes" id="UP000012073"/>
    </source>
</evidence>
<feature type="region of interest" description="Disordered" evidence="5">
    <location>
        <begin position="135"/>
        <end position="160"/>
    </location>
</feature>
<dbReference type="PANTHER" id="PTHR11761">
    <property type="entry name" value="50S/60S RIBOSOMAL PROTEIN L14/L23"/>
    <property type="match status" value="1"/>
</dbReference>
<sequence>MVQMRTVLRVADNSGAKTVRCINILRRRRQRPSGNVGSELVVSVTANDRSVKTKKVRKGEVHRALVVRAKNEPLRRDGGFVRTGDTAAILLNADGTAPVATRIRGPVSAALDRKRYLKVLSLARVSLFSTAAAHTPKPRAGLAHAETPGPEPARPAFAGRHRGVWRRYH</sequence>
<gene>
    <name evidence="6" type="ORF">CHC_T00000831001</name>
</gene>
<evidence type="ECO:0008006" key="8">
    <source>
        <dbReference type="Google" id="ProtNLM"/>
    </source>
</evidence>
<comment type="similarity">
    <text evidence="1 4">Belongs to the universal ribosomal protein uL14 family.</text>
</comment>
<dbReference type="SUPFAM" id="SSF50193">
    <property type="entry name" value="Ribosomal protein L14"/>
    <property type="match status" value="1"/>
</dbReference>
<dbReference type="PhylomeDB" id="R7QR53"/>
<evidence type="ECO:0000256" key="4">
    <source>
        <dbReference type="RuleBase" id="RU003949"/>
    </source>
</evidence>
<dbReference type="GO" id="GO:0006412">
    <property type="term" value="P:translation"/>
    <property type="evidence" value="ECO:0007669"/>
    <property type="project" value="InterPro"/>
</dbReference>
<keyword evidence="3 4" id="KW-0687">Ribonucleoprotein</keyword>
<evidence type="ECO:0000256" key="2">
    <source>
        <dbReference type="ARBA" id="ARBA00022980"/>
    </source>
</evidence>
<accession>R7QR53</accession>
<reference evidence="7" key="1">
    <citation type="journal article" date="2013" name="Proc. Natl. Acad. Sci. U.S.A.">
        <title>Genome structure and metabolic features in the red seaweed Chondrus crispus shed light on evolution of the Archaeplastida.</title>
        <authorList>
            <person name="Collen J."/>
            <person name="Porcel B."/>
            <person name="Carre W."/>
            <person name="Ball S.G."/>
            <person name="Chaparro C."/>
            <person name="Tonon T."/>
            <person name="Barbeyron T."/>
            <person name="Michel G."/>
            <person name="Noel B."/>
            <person name="Valentin K."/>
            <person name="Elias M."/>
            <person name="Artiguenave F."/>
            <person name="Arun A."/>
            <person name="Aury J.M."/>
            <person name="Barbosa-Neto J.F."/>
            <person name="Bothwell J.H."/>
            <person name="Bouget F.Y."/>
            <person name="Brillet L."/>
            <person name="Cabello-Hurtado F."/>
            <person name="Capella-Gutierrez S."/>
            <person name="Charrier B."/>
            <person name="Cladiere L."/>
            <person name="Cock J.M."/>
            <person name="Coelho S.M."/>
            <person name="Colleoni C."/>
            <person name="Czjzek M."/>
            <person name="Da Silva C."/>
            <person name="Delage L."/>
            <person name="Denoeud F."/>
            <person name="Deschamps P."/>
            <person name="Dittami S.M."/>
            <person name="Gabaldon T."/>
            <person name="Gachon C.M."/>
            <person name="Groisillier A."/>
            <person name="Herve C."/>
            <person name="Jabbari K."/>
            <person name="Katinka M."/>
            <person name="Kloareg B."/>
            <person name="Kowalczyk N."/>
            <person name="Labadie K."/>
            <person name="Leblanc C."/>
            <person name="Lopez P.J."/>
            <person name="McLachlan D.H."/>
            <person name="Meslet-Cladiere L."/>
            <person name="Moustafa A."/>
            <person name="Nehr Z."/>
            <person name="Nyvall Collen P."/>
            <person name="Panaud O."/>
            <person name="Partensky F."/>
            <person name="Poulain J."/>
            <person name="Rensing S.A."/>
            <person name="Rousvoal S."/>
            <person name="Samson G."/>
            <person name="Symeonidi A."/>
            <person name="Weissenbach J."/>
            <person name="Zambounis A."/>
            <person name="Wincker P."/>
            <person name="Boyen C."/>
        </authorList>
    </citation>
    <scope>NUCLEOTIDE SEQUENCE [LARGE SCALE GENOMIC DNA]</scope>
    <source>
        <strain evidence="7">cv. Stackhouse</strain>
    </source>
</reference>
<dbReference type="OrthoDB" id="274765at2759"/>
<dbReference type="KEGG" id="ccp:CHC_T00000831001"/>
<dbReference type="GO" id="GO:0005762">
    <property type="term" value="C:mitochondrial large ribosomal subunit"/>
    <property type="evidence" value="ECO:0007669"/>
    <property type="project" value="TreeGrafter"/>
</dbReference>
<organism evidence="6 7">
    <name type="scientific">Chondrus crispus</name>
    <name type="common">Carrageen Irish moss</name>
    <name type="synonym">Polymorpha crispa</name>
    <dbReference type="NCBI Taxonomy" id="2769"/>
    <lineage>
        <taxon>Eukaryota</taxon>
        <taxon>Rhodophyta</taxon>
        <taxon>Florideophyceae</taxon>
        <taxon>Rhodymeniophycidae</taxon>
        <taxon>Gigartinales</taxon>
        <taxon>Gigartinaceae</taxon>
        <taxon>Chondrus</taxon>
    </lineage>
</organism>
<protein>
    <recommendedName>
        <fullName evidence="8">50S ribosomal protein L14</fullName>
    </recommendedName>
</protein>
<name>R7QR53_CHOCR</name>
<dbReference type="OMA" id="EWEIART"/>
<evidence type="ECO:0000256" key="3">
    <source>
        <dbReference type="ARBA" id="ARBA00023274"/>
    </source>
</evidence>
<dbReference type="CDD" id="cd00337">
    <property type="entry name" value="Ribosomal_uL14"/>
    <property type="match status" value="1"/>
</dbReference>
<dbReference type="RefSeq" id="XP_005710903.1">
    <property type="nucleotide sequence ID" value="XM_005710846.1"/>
</dbReference>
<dbReference type="Pfam" id="PF00238">
    <property type="entry name" value="Ribosomal_L14"/>
    <property type="match status" value="1"/>
</dbReference>
<evidence type="ECO:0000313" key="6">
    <source>
        <dbReference type="EMBL" id="CDF40609.1"/>
    </source>
</evidence>
<dbReference type="Gene3D" id="2.40.150.20">
    <property type="entry name" value="Ribosomal protein L14"/>
    <property type="match status" value="1"/>
</dbReference>
<dbReference type="HAMAP" id="MF_01367">
    <property type="entry name" value="Ribosomal_uL14"/>
    <property type="match status" value="1"/>
</dbReference>
<dbReference type="AlphaFoldDB" id="R7QR53"/>
<keyword evidence="2 4" id="KW-0689">Ribosomal protein</keyword>
<dbReference type="GO" id="GO:0003735">
    <property type="term" value="F:structural constituent of ribosome"/>
    <property type="evidence" value="ECO:0007669"/>
    <property type="project" value="InterPro"/>
</dbReference>
<dbReference type="PANTHER" id="PTHR11761:SF3">
    <property type="entry name" value="LARGE RIBOSOMAL SUBUNIT PROTEIN UL14M"/>
    <property type="match status" value="1"/>
</dbReference>
<proteinExistence type="inferred from homology"/>
<dbReference type="EMBL" id="HG002217">
    <property type="protein sequence ID" value="CDF40609.1"/>
    <property type="molecule type" value="Genomic_DNA"/>
</dbReference>
<dbReference type="GO" id="GO:0070180">
    <property type="term" value="F:large ribosomal subunit rRNA binding"/>
    <property type="evidence" value="ECO:0007669"/>
    <property type="project" value="TreeGrafter"/>
</dbReference>
<dbReference type="GeneID" id="17318633"/>
<evidence type="ECO:0000256" key="5">
    <source>
        <dbReference type="SAM" id="MobiDB-lite"/>
    </source>
</evidence>